<feature type="domain" description="Protein kinase" evidence="1">
    <location>
        <begin position="93"/>
        <end position="383"/>
    </location>
</feature>
<evidence type="ECO:0000313" key="3">
    <source>
        <dbReference type="Proteomes" id="UP000703269"/>
    </source>
</evidence>
<keyword evidence="2" id="KW-0808">Transferase</keyword>
<dbReference type="GO" id="GO:0044773">
    <property type="term" value="P:mitotic DNA damage checkpoint signaling"/>
    <property type="evidence" value="ECO:0007669"/>
    <property type="project" value="TreeGrafter"/>
</dbReference>
<dbReference type="PANTHER" id="PTHR44167:SF24">
    <property type="entry name" value="SERINE_THREONINE-PROTEIN KINASE CHK2"/>
    <property type="match status" value="1"/>
</dbReference>
<dbReference type="AlphaFoldDB" id="A0A9P3L953"/>
<dbReference type="SUPFAM" id="SSF56112">
    <property type="entry name" value="Protein kinase-like (PK-like)"/>
    <property type="match status" value="1"/>
</dbReference>
<name>A0A9P3L953_9APHY</name>
<dbReference type="Pfam" id="PF00069">
    <property type="entry name" value="Pkinase"/>
    <property type="match status" value="1"/>
</dbReference>
<dbReference type="SMART" id="SM00220">
    <property type="entry name" value="S_TKc"/>
    <property type="match status" value="1"/>
</dbReference>
<organism evidence="2 3">
    <name type="scientific">Phanerochaete sordida</name>
    <dbReference type="NCBI Taxonomy" id="48140"/>
    <lineage>
        <taxon>Eukaryota</taxon>
        <taxon>Fungi</taxon>
        <taxon>Dikarya</taxon>
        <taxon>Basidiomycota</taxon>
        <taxon>Agaricomycotina</taxon>
        <taxon>Agaricomycetes</taxon>
        <taxon>Polyporales</taxon>
        <taxon>Phanerochaetaceae</taxon>
        <taxon>Phanerochaete</taxon>
    </lineage>
</organism>
<reference evidence="2 3" key="1">
    <citation type="submission" date="2021-08" db="EMBL/GenBank/DDBJ databases">
        <title>Draft Genome Sequence of Phanerochaete sordida strain YK-624.</title>
        <authorList>
            <person name="Mori T."/>
            <person name="Dohra H."/>
            <person name="Suzuki T."/>
            <person name="Kawagishi H."/>
            <person name="Hirai H."/>
        </authorList>
    </citation>
    <scope>NUCLEOTIDE SEQUENCE [LARGE SCALE GENOMIC DNA]</scope>
    <source>
        <strain evidence="2 3">YK-624</strain>
    </source>
</reference>
<protein>
    <submittedName>
        <fullName evidence="2">Kinase-like domain-containing protein</fullName>
    </submittedName>
</protein>
<proteinExistence type="predicted"/>
<accession>A0A9P3L953</accession>
<dbReference type="GO" id="GO:0005634">
    <property type="term" value="C:nucleus"/>
    <property type="evidence" value="ECO:0007669"/>
    <property type="project" value="TreeGrafter"/>
</dbReference>
<keyword evidence="2" id="KW-0418">Kinase</keyword>
<dbReference type="GO" id="GO:0004674">
    <property type="term" value="F:protein serine/threonine kinase activity"/>
    <property type="evidence" value="ECO:0007669"/>
    <property type="project" value="TreeGrafter"/>
</dbReference>
<comment type="caution">
    <text evidence="2">The sequence shown here is derived from an EMBL/GenBank/DDBJ whole genome shotgun (WGS) entry which is preliminary data.</text>
</comment>
<dbReference type="GO" id="GO:0005524">
    <property type="term" value="F:ATP binding"/>
    <property type="evidence" value="ECO:0007669"/>
    <property type="project" value="InterPro"/>
</dbReference>
<evidence type="ECO:0000313" key="2">
    <source>
        <dbReference type="EMBL" id="GJE86785.1"/>
    </source>
</evidence>
<dbReference type="InterPro" id="IPR000719">
    <property type="entry name" value="Prot_kinase_dom"/>
</dbReference>
<dbReference type="Gene3D" id="1.10.510.10">
    <property type="entry name" value="Transferase(Phosphotransferase) domain 1"/>
    <property type="match status" value="1"/>
</dbReference>
<keyword evidence="3" id="KW-1185">Reference proteome</keyword>
<dbReference type="EMBL" id="BPQB01000005">
    <property type="protein sequence ID" value="GJE86785.1"/>
    <property type="molecule type" value="Genomic_DNA"/>
</dbReference>
<dbReference type="PANTHER" id="PTHR44167">
    <property type="entry name" value="OVARIAN-SPECIFIC SERINE/THREONINE-PROTEIN KINASE LOK-RELATED"/>
    <property type="match status" value="1"/>
</dbReference>
<dbReference type="PROSITE" id="PS50011">
    <property type="entry name" value="PROTEIN_KINASE_DOM"/>
    <property type="match status" value="1"/>
</dbReference>
<gene>
    <name evidence="2" type="ORF">PsYK624_028680</name>
</gene>
<sequence>MPTDTRTLCLAAATAAAAAIAVSTLWRKRPTFETEGAPRKSLVRACIPSDLRTWRRPGEDEHADNEIWANLHSLFAQHGYVLWSHKLFFALVPPPGQEASCNGFGYATSFRDVETFYDYTKWEYNNAISRAARSRTGHDVVVRVLVVGDQGRRHLNILRKIARGSQSLFSNNHTLPMLDELAFNDIIFGIFPKSGIAMNFAYGHWATNSVGDILDMIMQALEGLTYLHSMNIAHRDVFKSNFMVEWMPESLCSGAISPSRPQVYMIDFECAVEFSADSLPDERRCIGIPLGDTMEVDEYLRPVPPEVASGMPYDPFKLDVWQLGTDLADFKSTIQPIDEALSNMAKPDVSARPSAAETLQTLCRVLEDTPPNALLIKPLLQEC</sequence>
<evidence type="ECO:0000259" key="1">
    <source>
        <dbReference type="PROSITE" id="PS50011"/>
    </source>
</evidence>
<dbReference type="OrthoDB" id="2985259at2759"/>
<dbReference type="InterPro" id="IPR011009">
    <property type="entry name" value="Kinase-like_dom_sf"/>
</dbReference>
<dbReference type="Proteomes" id="UP000703269">
    <property type="component" value="Unassembled WGS sequence"/>
</dbReference>